<dbReference type="InterPro" id="IPR008927">
    <property type="entry name" value="6-PGluconate_DH-like_C_sf"/>
</dbReference>
<evidence type="ECO:0000256" key="1">
    <source>
        <dbReference type="ARBA" id="ARBA00005005"/>
    </source>
</evidence>
<feature type="domain" description="3-hydroxyacyl-CoA dehydrogenase NAD binding" evidence="9">
    <location>
        <begin position="8"/>
        <end position="191"/>
    </location>
</feature>
<dbReference type="SUPFAM" id="SSF52096">
    <property type="entry name" value="ClpP/crotonase"/>
    <property type="match status" value="1"/>
</dbReference>
<dbReference type="Gene3D" id="3.90.226.10">
    <property type="entry name" value="2-enoyl-CoA Hydratase, Chain A, domain 1"/>
    <property type="match status" value="1"/>
</dbReference>
<dbReference type="SUPFAM" id="SSF48179">
    <property type="entry name" value="6-phosphogluconate dehydrogenase C-terminal domain-like"/>
    <property type="match status" value="2"/>
</dbReference>
<dbReference type="EMBL" id="CYHH01000006">
    <property type="protein sequence ID" value="CUB07336.1"/>
    <property type="molecule type" value="Genomic_DNA"/>
</dbReference>
<gene>
    <name evidence="10" type="ORF">Ga0061068_10686</name>
</gene>
<keyword evidence="3" id="KW-0442">Lipid degradation</keyword>
<dbReference type="GO" id="GO:0003857">
    <property type="term" value="F:(3S)-3-hydroxyacyl-CoA dehydrogenase (NAD+) activity"/>
    <property type="evidence" value="ECO:0007669"/>
    <property type="project" value="UniProtKB-EC"/>
</dbReference>
<dbReference type="UniPathway" id="UPA00659"/>
<dbReference type="Pfam" id="PF00725">
    <property type="entry name" value="3HCDH"/>
    <property type="match status" value="1"/>
</dbReference>
<keyword evidence="2" id="KW-0276">Fatty acid metabolism</keyword>
<reference evidence="11" key="1">
    <citation type="submission" date="2015-08" db="EMBL/GenBank/DDBJ databases">
        <authorList>
            <person name="Babu N.S."/>
            <person name="Beckwith C.J."/>
            <person name="Beseler K.G."/>
            <person name="Brison A."/>
            <person name="Carone J.V."/>
            <person name="Caskin T.P."/>
            <person name="Diamond M."/>
            <person name="Durham M.E."/>
            <person name="Foxe J.M."/>
            <person name="Go M."/>
            <person name="Henderson B.A."/>
            <person name="Jones I.B."/>
            <person name="McGettigan J.A."/>
            <person name="Micheletti S.J."/>
            <person name="Nasrallah M.E."/>
            <person name="Ortiz D."/>
            <person name="Piller C.R."/>
            <person name="Privatt S.R."/>
            <person name="Schneider S.L."/>
            <person name="Sharp S."/>
            <person name="Smith T.C."/>
            <person name="Stanton J.D."/>
            <person name="Ullery H.E."/>
            <person name="Wilson R.J."/>
            <person name="Serrano M.G."/>
            <person name="Buck G."/>
            <person name="Lee V."/>
            <person name="Wang Y."/>
            <person name="Carvalho R."/>
            <person name="Voegtly L."/>
            <person name="Shi R."/>
            <person name="Duckworth R."/>
            <person name="Johnson A."/>
            <person name="Loviza R."/>
            <person name="Walstead R."/>
            <person name="Shah Z."/>
            <person name="Kiflezghi M."/>
            <person name="Wade K."/>
            <person name="Ball S.L."/>
            <person name="Bradley K.W."/>
            <person name="Asai D.J."/>
            <person name="Bowman C.A."/>
            <person name="Russell D.A."/>
            <person name="Pope W.H."/>
            <person name="Jacobs-Sera D."/>
            <person name="Hendrix R.W."/>
            <person name="Hatfull G.F."/>
        </authorList>
    </citation>
    <scope>NUCLEOTIDE SEQUENCE [LARGE SCALE GENOMIC DNA]</scope>
    <source>
        <strain evidence="11">JCM 19170</strain>
    </source>
</reference>
<keyword evidence="11" id="KW-1185">Reference proteome</keyword>
<keyword evidence="4" id="KW-0560">Oxidoreductase</keyword>
<dbReference type="Pfam" id="PF02737">
    <property type="entry name" value="3HCDH_N"/>
    <property type="match status" value="1"/>
</dbReference>
<dbReference type="Gene3D" id="1.10.1040.50">
    <property type="match status" value="1"/>
</dbReference>
<dbReference type="InterPro" id="IPR029045">
    <property type="entry name" value="ClpP/crotonase-like_dom_sf"/>
</dbReference>
<evidence type="ECO:0000256" key="5">
    <source>
        <dbReference type="ARBA" id="ARBA00023027"/>
    </source>
</evidence>
<dbReference type="GO" id="GO:0070403">
    <property type="term" value="F:NAD+ binding"/>
    <property type="evidence" value="ECO:0007669"/>
    <property type="project" value="InterPro"/>
</dbReference>
<dbReference type="InterPro" id="IPR006176">
    <property type="entry name" value="3-OHacyl-CoA_DH_NAD-bd"/>
</dbReference>
<evidence type="ECO:0000259" key="8">
    <source>
        <dbReference type="Pfam" id="PF00725"/>
    </source>
</evidence>
<evidence type="ECO:0000313" key="11">
    <source>
        <dbReference type="Proteomes" id="UP000182108"/>
    </source>
</evidence>
<dbReference type="RefSeq" id="WP_055423623.1">
    <property type="nucleotide sequence ID" value="NZ_CYHH01000006.1"/>
</dbReference>
<dbReference type="OrthoDB" id="5287258at2"/>
<feature type="domain" description="3-hydroxyacyl-CoA dehydrogenase C-terminal" evidence="8">
    <location>
        <begin position="194"/>
        <end position="293"/>
    </location>
</feature>
<comment type="pathway">
    <text evidence="1">Lipid metabolism; fatty acid beta-oxidation.</text>
</comment>
<dbReference type="InterPro" id="IPR001753">
    <property type="entry name" value="Enoyl-CoA_hydra/iso"/>
</dbReference>
<evidence type="ECO:0000256" key="3">
    <source>
        <dbReference type="ARBA" id="ARBA00022963"/>
    </source>
</evidence>
<dbReference type="Proteomes" id="UP000182108">
    <property type="component" value="Unassembled WGS sequence"/>
</dbReference>
<dbReference type="SUPFAM" id="SSF51735">
    <property type="entry name" value="NAD(P)-binding Rossmann-fold domains"/>
    <property type="match status" value="1"/>
</dbReference>
<dbReference type="PANTHER" id="PTHR48075:SF7">
    <property type="entry name" value="3-HYDROXYACYL-COA DEHYDROGENASE-RELATED"/>
    <property type="match status" value="1"/>
</dbReference>
<dbReference type="Gene3D" id="3.40.50.720">
    <property type="entry name" value="NAD(P)-binding Rossmann-like Domain"/>
    <property type="match status" value="1"/>
</dbReference>
<organism evidence="10 11">
    <name type="scientific">Tepidiphilus thermophilus</name>
    <dbReference type="NCBI Taxonomy" id="876478"/>
    <lineage>
        <taxon>Bacteria</taxon>
        <taxon>Pseudomonadati</taxon>
        <taxon>Pseudomonadota</taxon>
        <taxon>Hydrogenophilia</taxon>
        <taxon>Hydrogenophilales</taxon>
        <taxon>Hydrogenophilaceae</taxon>
        <taxon>Tepidiphilus</taxon>
    </lineage>
</organism>
<accession>A0A0K6IW39</accession>
<dbReference type="GO" id="GO:0006635">
    <property type="term" value="P:fatty acid beta-oxidation"/>
    <property type="evidence" value="ECO:0007669"/>
    <property type="project" value="UniProtKB-UniPathway"/>
</dbReference>
<evidence type="ECO:0000313" key="10">
    <source>
        <dbReference type="EMBL" id="CUB07336.1"/>
    </source>
</evidence>
<sequence length="793" mass="86978">MERLRIRKVAVLGAGVMGAQIAAHCANADLPVVLFDLPSGEGDRNATVLRALEGLKRLDPAPLAESQRLGWIQPANYDDDLEALRECDLVIEAIAERLDWKQSLYERVAPFLAEGVTLASNTSGLSITALAQALPEAVRRNFCGIHFFNPPRYLPLVELVPHAGSDAARLDALEGWLTTRLGKSVIRAKDTPNFIANRVGVFSILAVMHHTQRLGLGFDEVDALTGPRIGRPKSATYRTADVVGLDTLAHVIGTMQTTLPDDPWHEIFRVPPWLEVLIRQGALGQKSGAGVYRKEKGNILVLDLSAGTYRPAQGEVAPEVEEILALRDVRERFARLRASGHPQAQFLWALFRDVFHYCAFHLATIADSARDVDLAMRWGFGWAMGPFETWQAAGWRDIARSIEEDRAAGLTLANVPLPAWVEGLEGTHSAKGSWSAARSTWVGRSSLAVYRRQLYPDRVLGERFDDPGETLWENEGVRLWRRPDQDQGVGIVSVRTRHHTLGAAVIEGILEAVARAERELDALVLWHEAPFALGADLKQVLEAAQAGRFDQLETMVERFQQASMRLKHAEIPVVAAIEGMALGGGCEFALHAAHRVFALESYVGLVEVGVGLIPAGGGCKELAIQAHRMARRTAGGDVFAFIQPMFEQVAKAKVSRSALEAQAIGYGRVGDDVVMHPKELLYVAIRRARSLAEAGYRPPLPEREVVVAGRNGIATCEMMLVNMREGGFISEHDYRVGKGVATALCGGEVESGARVPVEWLLAVERREFMALLRTPQTLERIAHTLATGKPLRN</sequence>
<dbReference type="Pfam" id="PF00378">
    <property type="entry name" value="ECH_1"/>
    <property type="match status" value="1"/>
</dbReference>
<comment type="catalytic activity">
    <reaction evidence="7">
        <text>a (3S)-3-hydroxyacyl-CoA + NAD(+) = a 3-oxoacyl-CoA + NADH + H(+)</text>
        <dbReference type="Rhea" id="RHEA:22432"/>
        <dbReference type="ChEBI" id="CHEBI:15378"/>
        <dbReference type="ChEBI" id="CHEBI:57318"/>
        <dbReference type="ChEBI" id="CHEBI:57540"/>
        <dbReference type="ChEBI" id="CHEBI:57945"/>
        <dbReference type="ChEBI" id="CHEBI:90726"/>
        <dbReference type="EC" id="1.1.1.35"/>
    </reaction>
</comment>
<dbReference type="InterPro" id="IPR036291">
    <property type="entry name" value="NAD(P)-bd_dom_sf"/>
</dbReference>
<dbReference type="AlphaFoldDB" id="A0A0K6IW39"/>
<dbReference type="InterPro" id="IPR006108">
    <property type="entry name" value="3HC_DH_C"/>
</dbReference>
<dbReference type="PANTHER" id="PTHR48075">
    <property type="entry name" value="3-HYDROXYACYL-COA DEHYDROGENASE FAMILY PROTEIN"/>
    <property type="match status" value="1"/>
</dbReference>
<proteinExistence type="predicted"/>
<evidence type="ECO:0000259" key="9">
    <source>
        <dbReference type="Pfam" id="PF02737"/>
    </source>
</evidence>
<keyword evidence="6" id="KW-0443">Lipid metabolism</keyword>
<evidence type="ECO:0000256" key="7">
    <source>
        <dbReference type="ARBA" id="ARBA00049556"/>
    </source>
</evidence>
<keyword evidence="5" id="KW-0520">NAD</keyword>
<evidence type="ECO:0000256" key="2">
    <source>
        <dbReference type="ARBA" id="ARBA00022832"/>
    </source>
</evidence>
<protein>
    <submittedName>
        <fullName evidence="10">3-hydroxyacyl-CoA dehydrogenase</fullName>
    </submittedName>
</protein>
<evidence type="ECO:0000256" key="6">
    <source>
        <dbReference type="ARBA" id="ARBA00023098"/>
    </source>
</evidence>
<evidence type="ECO:0000256" key="4">
    <source>
        <dbReference type="ARBA" id="ARBA00023002"/>
    </source>
</evidence>
<name>A0A0K6IW39_9PROT</name>
<dbReference type="CDD" id="cd06558">
    <property type="entry name" value="crotonase-like"/>
    <property type="match status" value="1"/>
</dbReference>